<keyword evidence="7 8" id="KW-0009">Actin-binding</keyword>
<dbReference type="InParanoid" id="A0A3N4KLK0"/>
<dbReference type="STRING" id="1392247.A0A3N4KLK0"/>
<evidence type="ECO:0000256" key="5">
    <source>
        <dbReference type="ARBA" id="ARBA00023123"/>
    </source>
</evidence>
<keyword evidence="13" id="KW-1185">Reference proteome</keyword>
<evidence type="ECO:0000256" key="9">
    <source>
        <dbReference type="SAM" id="MobiDB-lite"/>
    </source>
</evidence>
<dbReference type="FunCoup" id="A0A3N4KLK0">
    <property type="interactions" value="583"/>
</dbReference>
<dbReference type="Gene3D" id="1.20.120.720">
    <property type="entry name" value="Myosin VI head, motor domain, U50 subdomain"/>
    <property type="match status" value="1"/>
</dbReference>
<gene>
    <name evidence="12" type="ORF">P167DRAFT_489151</name>
</gene>
<evidence type="ECO:0000256" key="3">
    <source>
        <dbReference type="ARBA" id="ARBA00022840"/>
    </source>
</evidence>
<dbReference type="SMART" id="SM00015">
    <property type="entry name" value="IQ"/>
    <property type="match status" value="5"/>
</dbReference>
<protein>
    <submittedName>
        <fullName evidence="12">Myosin-2</fullName>
    </submittedName>
</protein>
<feature type="region of interest" description="Disordered" evidence="9">
    <location>
        <begin position="1599"/>
        <end position="1618"/>
    </location>
</feature>
<dbReference type="Gene3D" id="3.40.850.10">
    <property type="entry name" value="Kinesin motor domain"/>
    <property type="match status" value="1"/>
</dbReference>
<dbReference type="CDD" id="cd23767">
    <property type="entry name" value="IQCD"/>
    <property type="match status" value="1"/>
</dbReference>
<evidence type="ECO:0000256" key="2">
    <source>
        <dbReference type="ARBA" id="ARBA00022741"/>
    </source>
</evidence>
<organism evidence="12 13">
    <name type="scientific">Morchella conica CCBAS932</name>
    <dbReference type="NCBI Taxonomy" id="1392247"/>
    <lineage>
        <taxon>Eukaryota</taxon>
        <taxon>Fungi</taxon>
        <taxon>Dikarya</taxon>
        <taxon>Ascomycota</taxon>
        <taxon>Pezizomycotina</taxon>
        <taxon>Pezizomycetes</taxon>
        <taxon>Pezizales</taxon>
        <taxon>Morchellaceae</taxon>
        <taxon>Morchella</taxon>
    </lineage>
</organism>
<proteinExistence type="inferred from homology"/>
<dbReference type="FunFam" id="1.10.10.820:FF:000001">
    <property type="entry name" value="Myosin heavy chain"/>
    <property type="match status" value="1"/>
</dbReference>
<evidence type="ECO:0000259" key="10">
    <source>
        <dbReference type="PROSITE" id="PS51126"/>
    </source>
</evidence>
<dbReference type="InterPro" id="IPR046943">
    <property type="entry name" value="Fungal_Myo2/2A_CBD"/>
</dbReference>
<name>A0A3N4KLK0_9PEZI</name>
<dbReference type="InterPro" id="IPR000048">
    <property type="entry name" value="IQ_motif_EF-hand-BS"/>
</dbReference>
<dbReference type="CDD" id="cd01380">
    <property type="entry name" value="MYSc_Myo5"/>
    <property type="match status" value="1"/>
</dbReference>
<dbReference type="PROSITE" id="PS51456">
    <property type="entry name" value="MYOSIN_MOTOR"/>
    <property type="match status" value="1"/>
</dbReference>
<dbReference type="GO" id="GO:0016020">
    <property type="term" value="C:membrane"/>
    <property type="evidence" value="ECO:0007669"/>
    <property type="project" value="TreeGrafter"/>
</dbReference>
<evidence type="ECO:0000256" key="1">
    <source>
        <dbReference type="ARBA" id="ARBA00008314"/>
    </source>
</evidence>
<dbReference type="PRINTS" id="PR00193">
    <property type="entry name" value="MYOSINHEAVY"/>
</dbReference>
<dbReference type="OrthoDB" id="6108017at2759"/>
<dbReference type="SMART" id="SM00242">
    <property type="entry name" value="MYSc"/>
    <property type="match status" value="1"/>
</dbReference>
<dbReference type="CDD" id="cd15480">
    <property type="entry name" value="fMyo2p_CBD"/>
    <property type="match status" value="1"/>
</dbReference>
<dbReference type="Gene3D" id="1.10.10.820">
    <property type="match status" value="1"/>
</dbReference>
<dbReference type="Pfam" id="PF00612">
    <property type="entry name" value="IQ"/>
    <property type="match status" value="3"/>
</dbReference>
<dbReference type="PROSITE" id="PS51126">
    <property type="entry name" value="DILUTE"/>
    <property type="match status" value="1"/>
</dbReference>
<keyword evidence="6 8" id="KW-0505">Motor protein</keyword>
<dbReference type="Pfam" id="PF00063">
    <property type="entry name" value="Myosin_head"/>
    <property type="match status" value="1"/>
</dbReference>
<reference evidence="12 13" key="1">
    <citation type="journal article" date="2018" name="Nat. Ecol. Evol.">
        <title>Pezizomycetes genomes reveal the molecular basis of ectomycorrhizal truffle lifestyle.</title>
        <authorList>
            <person name="Murat C."/>
            <person name="Payen T."/>
            <person name="Noel B."/>
            <person name="Kuo A."/>
            <person name="Morin E."/>
            <person name="Chen J."/>
            <person name="Kohler A."/>
            <person name="Krizsan K."/>
            <person name="Balestrini R."/>
            <person name="Da Silva C."/>
            <person name="Montanini B."/>
            <person name="Hainaut M."/>
            <person name="Levati E."/>
            <person name="Barry K.W."/>
            <person name="Belfiori B."/>
            <person name="Cichocki N."/>
            <person name="Clum A."/>
            <person name="Dockter R.B."/>
            <person name="Fauchery L."/>
            <person name="Guy J."/>
            <person name="Iotti M."/>
            <person name="Le Tacon F."/>
            <person name="Lindquist E.A."/>
            <person name="Lipzen A."/>
            <person name="Malagnac F."/>
            <person name="Mello A."/>
            <person name="Molinier V."/>
            <person name="Miyauchi S."/>
            <person name="Poulain J."/>
            <person name="Riccioni C."/>
            <person name="Rubini A."/>
            <person name="Sitrit Y."/>
            <person name="Splivallo R."/>
            <person name="Traeger S."/>
            <person name="Wang M."/>
            <person name="Zifcakova L."/>
            <person name="Wipf D."/>
            <person name="Zambonelli A."/>
            <person name="Paolocci F."/>
            <person name="Nowrousian M."/>
            <person name="Ottonello S."/>
            <person name="Baldrian P."/>
            <person name="Spatafora J.W."/>
            <person name="Henrissat B."/>
            <person name="Nagy L.G."/>
            <person name="Aury J.M."/>
            <person name="Wincker P."/>
            <person name="Grigoriev I.V."/>
            <person name="Bonfante P."/>
            <person name="Martin F.M."/>
        </authorList>
    </citation>
    <scope>NUCLEOTIDE SEQUENCE [LARGE SCALE GENOMIC DNA]</scope>
    <source>
        <strain evidence="12 13">CCBAS932</strain>
    </source>
</reference>
<dbReference type="EMBL" id="ML119135">
    <property type="protein sequence ID" value="RPB11443.1"/>
    <property type="molecule type" value="Genomic_DNA"/>
</dbReference>
<feature type="region of interest" description="Disordered" evidence="9">
    <location>
        <begin position="1055"/>
        <end position="1074"/>
    </location>
</feature>
<dbReference type="Pfam" id="PF01843">
    <property type="entry name" value="DIL"/>
    <property type="match status" value="1"/>
</dbReference>
<feature type="compositionally biased region" description="Low complexity" evidence="9">
    <location>
        <begin position="633"/>
        <end position="649"/>
    </location>
</feature>
<dbReference type="GO" id="GO:0007015">
    <property type="term" value="P:actin filament organization"/>
    <property type="evidence" value="ECO:0007669"/>
    <property type="project" value="TreeGrafter"/>
</dbReference>
<accession>A0A3N4KLK0</accession>
<dbReference type="GO" id="GO:0051015">
    <property type="term" value="F:actin filament binding"/>
    <property type="evidence" value="ECO:0007669"/>
    <property type="project" value="TreeGrafter"/>
</dbReference>
<dbReference type="InterPro" id="IPR001609">
    <property type="entry name" value="Myosin_head_motor_dom-like"/>
</dbReference>
<feature type="binding site" evidence="8">
    <location>
        <begin position="169"/>
        <end position="176"/>
    </location>
    <ligand>
        <name>ATP</name>
        <dbReference type="ChEBI" id="CHEBI:30616"/>
    </ligand>
</feature>
<dbReference type="PANTHER" id="PTHR13140:SF706">
    <property type="entry name" value="DILUTE CLASS UNCONVENTIONAL MYOSIN, ISOFORM C"/>
    <property type="match status" value="1"/>
</dbReference>
<dbReference type="InterPro" id="IPR036103">
    <property type="entry name" value="MYSc_Myo5"/>
</dbReference>
<dbReference type="InterPro" id="IPR027417">
    <property type="entry name" value="P-loop_NTPase"/>
</dbReference>
<keyword evidence="5 8" id="KW-0518">Myosin</keyword>
<dbReference type="PROSITE" id="PS50096">
    <property type="entry name" value="IQ"/>
    <property type="match status" value="4"/>
</dbReference>
<feature type="region of interest" description="Disordered" evidence="9">
    <location>
        <begin position="622"/>
        <end position="651"/>
    </location>
</feature>
<keyword evidence="3 8" id="KW-0067">ATP-binding</keyword>
<evidence type="ECO:0000313" key="12">
    <source>
        <dbReference type="EMBL" id="RPB11443.1"/>
    </source>
</evidence>
<dbReference type="PANTHER" id="PTHR13140">
    <property type="entry name" value="MYOSIN"/>
    <property type="match status" value="1"/>
</dbReference>
<dbReference type="Gene3D" id="1.20.5.190">
    <property type="match status" value="2"/>
</dbReference>
<comment type="similarity">
    <text evidence="1 8">Belongs to the TRAFAC class myosin-kinesin ATPase superfamily. Myosin family.</text>
</comment>
<dbReference type="SUPFAM" id="SSF52540">
    <property type="entry name" value="P-loop containing nucleoside triphosphate hydrolases"/>
    <property type="match status" value="2"/>
</dbReference>
<dbReference type="Proteomes" id="UP000277580">
    <property type="component" value="Unassembled WGS sequence"/>
</dbReference>
<feature type="domain" description="Myosin motor" evidence="11">
    <location>
        <begin position="75"/>
        <end position="795"/>
    </location>
</feature>
<feature type="compositionally biased region" description="Basic and acidic residues" evidence="9">
    <location>
        <begin position="1057"/>
        <end position="1074"/>
    </location>
</feature>
<keyword evidence="4" id="KW-0175">Coiled coil</keyword>
<evidence type="ECO:0000256" key="8">
    <source>
        <dbReference type="PROSITE-ProRule" id="PRU00782"/>
    </source>
</evidence>
<sequence>MAHTYNIDTGAWIQDPTEGWVSSKVVSKNITGTTATLVFEITHGDRITKTTSLVVLEGNEEDKDLPPLMNPPILEASDDLTSLSHLNEPAVLQAIKLRYAKREIYTYSGIVLIATNPFDRMDYLYDPGLVQAYAGKRREDQDPHLFAIADTAYQAMVRDDKNQTIVVSGESGAGKTVSAKYIMRYFATVEDPSRPGKRKKGAAGETMSKTEEQILATNPIMEAFGNAKTTRNDNSSRFGKYIEILFDKNIDIVGAKIRTYLLERSRLVYQPATERNYHIFYQLIAGSTEEERKALGLGAVEDYAYLNQGGDPHIPHVNDAAEFKDTRSALGTIGVPEITQSRIWKVLAALLHLGNTNIEAARGGSILSGTEPSLVKACELLGVDNEEFAKWTTKKQLVMRNEKTVSPLSQKQALVVRDSISKFIYSSLFDWLVETINAGLATEEVREKVKSFIGVLDIYGFEHFKRNSFEQFCINYANEKLQQEFNQHVFKLEQEEYAREQINWAYIEFSDNRPCIDLIEGKLGVLSLLDEESRLPAGTDESFVNKLHQNFGTGKPKDFPYQKPRFGKSAFTVCHYAVDVTYDSEGFIEKNRDTVPDEHLELLRASTNPFLTEVLQAGSTVRDKEISTPVKPGAPAAAPAPPGRRTGATVRKPTLGGIFKSSLIDLMSTIGGTNVHYIRCIKPNEAKVAWKFEGPMVLSQLQACGVLETVKISCAGYPTRWTYEEFASRYYMLIESDKWKSGSIRDVGLCILQKTIPAEGHPKDGQKDGKDKFQLGMSKIFFRAGMLAYLENMRTSRLNECAVLIQKNLRKKYYRRKYLEARASILHVQAWSRGYLARKEAQEMRTVRAVTTIQRFWRGSKERKAYHKIRDNVIALQAVAKGYLTRKSITDRIIGNAVRYIQKAWRSRRFLKAWRTYRKRAIYIQSIWRGKLARRQYRTMREEARDLKQISYKLENKVVELTQTVGKLKQDNKALLEKVESFDNQVKNWRTKHATLENRNKELQLEANQAGIASARLSQMDEEMKALQRQFDESTANMKRLQEEGKSLREALSNRTSELDLAKSRDQAHEDEKTTLRQQIQALEDQLQHAGPPIEENGVSEKPAGGLANGLINFVSNKKPKRRSADVSGATGRFEGDGMYRSSYQTRPVSMMPQSVPMRHRDAEAMTFSPIENHEFELHRILEDDEGLSDEVAVGLVRNLKIPQPNPTTPPLEKEVLFPAYIINVVTSEMWNNGFVKESERFLANVMQSIQHEVMAHDGDDAINQGAFWLSNVHEMLSFVFLAEDWYEMQKKDDFEYDRLLEIVKHDLESLEFNIYHTWMKVLKRRLHKMIVPAIIESQSLPGFITNDGNRFLNKFLQTSSTPAYSMDDLLSLLNKIYKALRGYYIEDSIITQAVTELLKLVGVTAFNDLLLRRNFLSWKRGLQINYNITRIEEWCKSHDMPEGTLQLEHLMQATKLLQLKKATLSDIEIIQDICWMLSPNQIQKLLNQYLVADYEQPINGEIMKAVASRVTEKSDVLLLQAIDMDDSGPYEIAEPRQISALETYLPSYLQTSRLRRLADIVSASAQARADQAAREEMMSIKTTTTTTTAAGLGITDLDEKQDKSEMTPLAELEPVHE</sequence>
<evidence type="ECO:0000259" key="11">
    <source>
        <dbReference type="PROSITE" id="PS51456"/>
    </source>
</evidence>
<evidence type="ECO:0000313" key="13">
    <source>
        <dbReference type="Proteomes" id="UP000277580"/>
    </source>
</evidence>
<dbReference type="GO" id="GO:0016459">
    <property type="term" value="C:myosin complex"/>
    <property type="evidence" value="ECO:0007669"/>
    <property type="project" value="UniProtKB-KW"/>
</dbReference>
<dbReference type="Gene3D" id="6.20.240.20">
    <property type="match status" value="1"/>
</dbReference>
<dbReference type="InterPro" id="IPR036961">
    <property type="entry name" value="Kinesin_motor_dom_sf"/>
</dbReference>
<dbReference type="GO" id="GO:0000146">
    <property type="term" value="F:microfilament motor activity"/>
    <property type="evidence" value="ECO:0007669"/>
    <property type="project" value="TreeGrafter"/>
</dbReference>
<feature type="region of interest" description="Actin-binding" evidence="8">
    <location>
        <begin position="663"/>
        <end position="685"/>
    </location>
</feature>
<dbReference type="SMART" id="SM01132">
    <property type="entry name" value="DIL"/>
    <property type="match status" value="1"/>
</dbReference>
<dbReference type="Gene3D" id="1.20.58.530">
    <property type="match status" value="1"/>
</dbReference>
<feature type="domain" description="Dilute" evidence="10">
    <location>
        <begin position="1244"/>
        <end position="1513"/>
    </location>
</feature>
<dbReference type="GO" id="GO:0005737">
    <property type="term" value="C:cytoplasm"/>
    <property type="evidence" value="ECO:0007669"/>
    <property type="project" value="TreeGrafter"/>
</dbReference>
<dbReference type="Gene3D" id="1.10.287.1490">
    <property type="match status" value="1"/>
</dbReference>
<keyword evidence="2 8" id="KW-0547">Nucleotide-binding</keyword>
<evidence type="ECO:0000256" key="6">
    <source>
        <dbReference type="ARBA" id="ARBA00023175"/>
    </source>
</evidence>
<dbReference type="InterPro" id="IPR002710">
    <property type="entry name" value="Dilute_dom"/>
</dbReference>
<dbReference type="GO" id="GO:0005524">
    <property type="term" value="F:ATP binding"/>
    <property type="evidence" value="ECO:0007669"/>
    <property type="project" value="UniProtKB-UniRule"/>
</dbReference>
<evidence type="ECO:0000256" key="4">
    <source>
        <dbReference type="ARBA" id="ARBA00023054"/>
    </source>
</evidence>
<evidence type="ECO:0000256" key="7">
    <source>
        <dbReference type="ARBA" id="ARBA00023203"/>
    </source>
</evidence>